<dbReference type="InterPro" id="IPR014748">
    <property type="entry name" value="Enoyl-CoA_hydra_C"/>
</dbReference>
<dbReference type="EMBL" id="KP211853">
    <property type="protein sequence ID" value="ANV79848.1"/>
    <property type="molecule type" value="Genomic_DNA"/>
</dbReference>
<dbReference type="AlphaFoldDB" id="A0A1B1TC36"/>
<evidence type="ECO:0000259" key="7">
    <source>
        <dbReference type="Pfam" id="PF02737"/>
    </source>
</evidence>
<dbReference type="PANTHER" id="PTHR23309">
    <property type="entry name" value="3-HYDROXYACYL-COA DEHYROGENASE"/>
    <property type="match status" value="1"/>
</dbReference>
<dbReference type="GO" id="GO:0016853">
    <property type="term" value="F:isomerase activity"/>
    <property type="evidence" value="ECO:0007669"/>
    <property type="project" value="UniProtKB-KW"/>
</dbReference>
<sequence>MHAIETVAIIGSGNMGSGIAQKSAQEEFDVQMVDREEKWVKRGQEIISNLLDQALERRIFNNQQIDMIKFRIKGVVGTENISPKTDLVIEAVFEDFNIKKEVFSILDSVCNENTILASNTSSLSVNDLAKATNRPDRFVGLHFFYHPAKNRLIEIIPAETTSEQTLQAVENYCKAMGKVVIVCKDRPGFVVNRFFVPWLNEACLLLEEGVASISQIDSIACNSFDIGMGPFALMNLTGPSIALHATDYLAEQLNTSRYRGASNLREIVSNNELWEIDNNTEYEKYVEEIVKERLLGQVFTVSAQIVDEEICSKEDVDRGAKVGLRWNKGPFEIANEMGIDKVFKISKKYCELANMDIPALLQIQKELDMAFDFSYVDIKIDNDIATVILNRPEAMNALNVDLINELGLKIDKLNHRDDISTIVIEGSGKAFVAGADVKFFVDKIKDNSFKEIYDFTADGHNVLNKIENSPKITIALTTGLSLGGGLELALSCDYRIGTNKTQMRFPETNIGIYPGLGGTQRTVRICGIEVARYAVLAGNFLNAETAKAFGLITDLVNQNEILNTINKIVSKGKPINKYGSQKIDDTNSIVTFAKGFYSNINIKDILEGSKPKDILNLDQNMVSRQMKLLSYTAPIALKTAAELLEIANSNNISLTEGLSEELNYLEEIFSTKDALEGLSSLIEGRRPNYTDC</sequence>
<dbReference type="PANTHER" id="PTHR23309:SF49">
    <property type="entry name" value="PEROXISOMAL BIFUNCTIONAL ENZYME"/>
    <property type="match status" value="1"/>
</dbReference>
<protein>
    <submittedName>
        <fullName evidence="9">Bifunctional 3-hydroxybutyryl-CoA dehydratase/3-hydroxyacyl-CoA dehydrogenase</fullName>
    </submittedName>
</protein>
<feature type="domain" description="3-hydroxyacyl-CoA dehydrogenase C-terminal" evidence="6">
    <location>
        <begin position="292"/>
        <end position="353"/>
    </location>
</feature>
<reference evidence="9" key="1">
    <citation type="submission" date="2014-11" db="EMBL/GenBank/DDBJ databases">
        <authorList>
            <person name="Zhu J."/>
            <person name="Qi W."/>
            <person name="Song R."/>
        </authorList>
    </citation>
    <scope>NUCLEOTIDE SEQUENCE</scope>
</reference>
<name>A0A1B1TC36_9ARCH</name>
<dbReference type="SUPFAM" id="SSF48179">
    <property type="entry name" value="6-phosphogluconate dehydrogenase C-terminal domain-like"/>
    <property type="match status" value="2"/>
</dbReference>
<keyword evidence="1" id="KW-0560">Oxidoreductase</keyword>
<evidence type="ECO:0000256" key="3">
    <source>
        <dbReference type="ARBA" id="ARBA00023235"/>
    </source>
</evidence>
<evidence type="ECO:0000259" key="8">
    <source>
        <dbReference type="Pfam" id="PF16113"/>
    </source>
</evidence>
<dbReference type="InterPro" id="IPR029045">
    <property type="entry name" value="ClpP/crotonase-like_dom_sf"/>
</dbReference>
<dbReference type="InterPro" id="IPR045004">
    <property type="entry name" value="ECH_dom"/>
</dbReference>
<evidence type="ECO:0000313" key="9">
    <source>
        <dbReference type="EMBL" id="ANV79848.1"/>
    </source>
</evidence>
<dbReference type="GO" id="GO:0016829">
    <property type="term" value="F:lyase activity"/>
    <property type="evidence" value="ECO:0007669"/>
    <property type="project" value="UniProtKB-KW"/>
</dbReference>
<reference evidence="9" key="2">
    <citation type="journal article" date="2015" name="ISME J.">
        <title>A new class of marine Euryarchaeota group II from the Mediterranean deep chlorophyll maximum.</title>
        <authorList>
            <person name="Martin-Cuadrado A.B."/>
            <person name="Garcia-Heredia I."/>
            <person name="Molto A.G."/>
            <person name="Lopez-Ubeda R."/>
            <person name="Kimes N."/>
            <person name="Lopez-Garcia P."/>
            <person name="Moreira D."/>
            <person name="Rodriguez-Valera F."/>
        </authorList>
    </citation>
    <scope>NUCLEOTIDE SEQUENCE</scope>
</reference>
<dbReference type="SUPFAM" id="SSF51735">
    <property type="entry name" value="NAD(P)-binding Rossmann-fold domains"/>
    <property type="match status" value="1"/>
</dbReference>
<dbReference type="GO" id="GO:0003857">
    <property type="term" value="F:(3S)-3-hydroxyacyl-CoA dehydrogenase (NAD+) activity"/>
    <property type="evidence" value="ECO:0007669"/>
    <property type="project" value="TreeGrafter"/>
</dbReference>
<evidence type="ECO:0000256" key="2">
    <source>
        <dbReference type="ARBA" id="ARBA00023027"/>
    </source>
</evidence>
<dbReference type="Pfam" id="PF02737">
    <property type="entry name" value="3HCDH_N"/>
    <property type="match status" value="1"/>
</dbReference>
<dbReference type="Gene3D" id="3.40.50.720">
    <property type="entry name" value="NAD(P)-binding Rossmann-like Domain"/>
    <property type="match status" value="1"/>
</dbReference>
<dbReference type="Gene3D" id="3.90.226.10">
    <property type="entry name" value="2-enoyl-CoA Hydratase, Chain A, domain 1"/>
    <property type="match status" value="1"/>
</dbReference>
<evidence type="ECO:0000256" key="4">
    <source>
        <dbReference type="ARBA" id="ARBA00023239"/>
    </source>
</evidence>
<dbReference type="SUPFAM" id="SSF52096">
    <property type="entry name" value="ClpP/crotonase"/>
    <property type="match status" value="1"/>
</dbReference>
<organism evidence="9">
    <name type="scientific">uncultured Poseidoniia archaeon</name>
    <dbReference type="NCBI Taxonomy" id="1697135"/>
    <lineage>
        <taxon>Archaea</taxon>
        <taxon>Methanobacteriati</taxon>
        <taxon>Thermoplasmatota</taxon>
        <taxon>Candidatus Poseidoniia</taxon>
        <taxon>environmental samples</taxon>
    </lineage>
</organism>
<feature type="domain" description="3-hydroxyacyl-CoA dehydrogenase C-terminal" evidence="6">
    <location>
        <begin position="188"/>
        <end position="273"/>
    </location>
</feature>
<evidence type="ECO:0000259" key="6">
    <source>
        <dbReference type="Pfam" id="PF00725"/>
    </source>
</evidence>
<proteinExistence type="predicted"/>
<dbReference type="GO" id="GO:0006635">
    <property type="term" value="P:fatty acid beta-oxidation"/>
    <property type="evidence" value="ECO:0007669"/>
    <property type="project" value="TreeGrafter"/>
</dbReference>
<feature type="domain" description="3-hydroxyacyl-CoA dehydrogenase NAD binding" evidence="7">
    <location>
        <begin position="6"/>
        <end position="185"/>
    </location>
</feature>
<feature type="domain" description="Enoyl-CoA hydratase/isomerase" evidence="8">
    <location>
        <begin position="385"/>
        <end position="682"/>
    </location>
</feature>
<dbReference type="Pfam" id="PF16113">
    <property type="entry name" value="ECH_2"/>
    <property type="match status" value="1"/>
</dbReference>
<dbReference type="InterPro" id="IPR008927">
    <property type="entry name" value="6-PGluconate_DH-like_C_sf"/>
</dbReference>
<dbReference type="Gene3D" id="1.10.1040.50">
    <property type="match status" value="1"/>
</dbReference>
<evidence type="ECO:0000256" key="5">
    <source>
        <dbReference type="ARBA" id="ARBA00023268"/>
    </source>
</evidence>
<evidence type="ECO:0000256" key="1">
    <source>
        <dbReference type="ARBA" id="ARBA00023002"/>
    </source>
</evidence>
<dbReference type="Gene3D" id="1.10.12.10">
    <property type="entry name" value="Lyase 2-enoyl-coa Hydratase, Chain A, domain 2"/>
    <property type="match status" value="1"/>
</dbReference>
<keyword evidence="2" id="KW-0520">NAD</keyword>
<keyword evidence="5" id="KW-0511">Multifunctional enzyme</keyword>
<dbReference type="Pfam" id="PF00725">
    <property type="entry name" value="3HCDH"/>
    <property type="match status" value="2"/>
</dbReference>
<accession>A0A1B1TC36</accession>
<dbReference type="CDD" id="cd06558">
    <property type="entry name" value="crotonase-like"/>
    <property type="match status" value="1"/>
</dbReference>
<dbReference type="FunFam" id="3.40.50.720:FF:000009">
    <property type="entry name" value="Fatty oxidation complex, alpha subunit"/>
    <property type="match status" value="1"/>
</dbReference>
<dbReference type="GO" id="GO:0070403">
    <property type="term" value="F:NAD+ binding"/>
    <property type="evidence" value="ECO:0007669"/>
    <property type="project" value="InterPro"/>
</dbReference>
<keyword evidence="4" id="KW-0456">Lyase</keyword>
<dbReference type="InterPro" id="IPR006108">
    <property type="entry name" value="3HC_DH_C"/>
</dbReference>
<dbReference type="InterPro" id="IPR036291">
    <property type="entry name" value="NAD(P)-bd_dom_sf"/>
</dbReference>
<keyword evidence="3" id="KW-0413">Isomerase</keyword>
<dbReference type="InterPro" id="IPR006176">
    <property type="entry name" value="3-OHacyl-CoA_DH_NAD-bd"/>
</dbReference>